<dbReference type="GO" id="GO:0016787">
    <property type="term" value="F:hydrolase activity"/>
    <property type="evidence" value="ECO:0007669"/>
    <property type="project" value="UniProtKB-KW"/>
</dbReference>
<keyword evidence="2" id="KW-0964">Secreted</keyword>
<protein>
    <submittedName>
        <fullName evidence="10">Serralysin</fullName>
        <ecNumber evidence="10">3.4.24.40</ecNumber>
    </submittedName>
</protein>
<keyword evidence="4" id="KW-0479">Metal-binding</keyword>
<dbReference type="SMART" id="SM00235">
    <property type="entry name" value="ZnMc"/>
    <property type="match status" value="1"/>
</dbReference>
<evidence type="ECO:0000256" key="5">
    <source>
        <dbReference type="ARBA" id="ARBA00022737"/>
    </source>
</evidence>
<dbReference type="InterPro" id="IPR011049">
    <property type="entry name" value="Serralysin-like_metalloprot_C"/>
</dbReference>
<dbReference type="InterPro" id="IPR024079">
    <property type="entry name" value="MetalloPept_cat_dom_sf"/>
</dbReference>
<evidence type="ECO:0000256" key="8">
    <source>
        <dbReference type="ARBA" id="ARBA00023049"/>
    </source>
</evidence>
<keyword evidence="11" id="KW-1185">Reference proteome</keyword>
<evidence type="ECO:0000259" key="9">
    <source>
        <dbReference type="SMART" id="SM00235"/>
    </source>
</evidence>
<evidence type="ECO:0000256" key="4">
    <source>
        <dbReference type="ARBA" id="ARBA00022723"/>
    </source>
</evidence>
<name>A0ABS4SV52_9PROT</name>
<accession>A0ABS4SV52</accession>
<keyword evidence="5" id="KW-0677">Repeat</keyword>
<keyword evidence="6 10" id="KW-0378">Hydrolase</keyword>
<dbReference type="RefSeq" id="WP_209771641.1">
    <property type="nucleotide sequence ID" value="NZ_JAGINP010000031.1"/>
</dbReference>
<feature type="domain" description="Peptidase metallopeptidase" evidence="9">
    <location>
        <begin position="21"/>
        <end position="212"/>
    </location>
</feature>
<dbReference type="EMBL" id="JAGINP010000031">
    <property type="protein sequence ID" value="MBP2296458.1"/>
    <property type="molecule type" value="Genomic_DNA"/>
</dbReference>
<reference evidence="10 11" key="1">
    <citation type="submission" date="2021-03" db="EMBL/GenBank/DDBJ databases">
        <title>Genomic Encyclopedia of Type Strains, Phase III (KMG-III): the genomes of soil and plant-associated and newly described type strains.</title>
        <authorList>
            <person name="Whitman W."/>
        </authorList>
    </citation>
    <scope>NUCLEOTIDE SEQUENCE [LARGE SCALE GENOMIC DNA]</scope>
    <source>
        <strain evidence="10 11">IMMIB AFH-6</strain>
    </source>
</reference>
<dbReference type="CDD" id="cd04277">
    <property type="entry name" value="ZnMc_serralysin_like"/>
    <property type="match status" value="1"/>
</dbReference>
<evidence type="ECO:0000256" key="6">
    <source>
        <dbReference type="ARBA" id="ARBA00022801"/>
    </source>
</evidence>
<evidence type="ECO:0000313" key="10">
    <source>
        <dbReference type="EMBL" id="MBP2296458.1"/>
    </source>
</evidence>
<dbReference type="InterPro" id="IPR034033">
    <property type="entry name" value="Serralysin-like"/>
</dbReference>
<dbReference type="Pfam" id="PF08548">
    <property type="entry name" value="Peptidase_M10_C"/>
    <property type="match status" value="1"/>
</dbReference>
<gene>
    <name evidence="10" type="ORF">J2851_006276</name>
</gene>
<dbReference type="EC" id="3.4.24.40" evidence="10"/>
<dbReference type="Proteomes" id="UP000781958">
    <property type="component" value="Unassembled WGS sequence"/>
</dbReference>
<dbReference type="InterPro" id="IPR013858">
    <property type="entry name" value="Peptidase_M10B_C"/>
</dbReference>
<comment type="caution">
    <text evidence="10">The sequence shown here is derived from an EMBL/GenBank/DDBJ whole genome shotgun (WGS) entry which is preliminary data.</text>
</comment>
<dbReference type="Gene3D" id="3.40.390.10">
    <property type="entry name" value="Collagenase (Catalytic Domain)"/>
    <property type="match status" value="1"/>
</dbReference>
<keyword evidence="8" id="KW-0482">Metalloprotease</keyword>
<dbReference type="PANTHER" id="PTHR10201">
    <property type="entry name" value="MATRIX METALLOPROTEINASE"/>
    <property type="match status" value="1"/>
</dbReference>
<keyword evidence="7" id="KW-0862">Zinc</keyword>
<organism evidence="10 11">
    <name type="scientific">Azospirillum rugosum</name>
    <dbReference type="NCBI Taxonomy" id="416170"/>
    <lineage>
        <taxon>Bacteria</taxon>
        <taxon>Pseudomonadati</taxon>
        <taxon>Pseudomonadota</taxon>
        <taxon>Alphaproteobacteria</taxon>
        <taxon>Rhodospirillales</taxon>
        <taxon>Azospirillaceae</taxon>
        <taxon>Azospirillum</taxon>
    </lineage>
</organism>
<dbReference type="SUPFAM" id="SSF51120">
    <property type="entry name" value="beta-Roll"/>
    <property type="match status" value="1"/>
</dbReference>
<sequence length="491" mass="50631">MAIQSVVEPLSGNPAIDALLDGERWNSNTLTVGFPVASSSWENYGAGSEPFTGFTTLNSAQQQAVTAAWGSWAAVANLTFVPVSEPTQTADLRFAGTTEASTAYTYLPTDVPQGGDVWFGRPLTDVPFWVPGSYQYATAVHEIGHALGLKHPHDPVVTGVTAPAATDSVELSIMSYRSYPDAPLTGYVIPRGSYPTTPMLNDIAAIQYEYGANYAANAGDTVHRFTPDQKTIFQTVWDGGGTDTYDLSAYTTGVSVNLQPGGWSTLSTAQFARLDYADPTRLARGNVATAYLHNGDTRSLIENAVGGIGNDTIVGNQTANVLIGGTGADLLQLPADGLGDMILYASPDDGGAPGQPAGFDQVTGFESGIDKLALGGSLRSAIDRNGDGILAGAVRGPGELDGPTDEAVRLSAPLAGLTDPDFASLLAAVGPFVGSAPAHDVLVLASDGTNTGAYLVRDAGAPGQSVASSDVRLLGLFSGNANVGLGDLTLV</sequence>
<dbReference type="PANTHER" id="PTHR10201:SF323">
    <property type="entry name" value="MATRIX METALLOPROTEINASE-21"/>
    <property type="match status" value="1"/>
</dbReference>
<keyword evidence="3" id="KW-0645">Protease</keyword>
<dbReference type="Gene3D" id="2.150.10.10">
    <property type="entry name" value="Serralysin-like metalloprotease, C-terminal"/>
    <property type="match status" value="1"/>
</dbReference>
<evidence type="ECO:0000256" key="7">
    <source>
        <dbReference type="ARBA" id="ARBA00022833"/>
    </source>
</evidence>
<comment type="subcellular location">
    <subcellularLocation>
        <location evidence="1">Secreted</location>
    </subcellularLocation>
</comment>
<evidence type="ECO:0000256" key="2">
    <source>
        <dbReference type="ARBA" id="ARBA00022525"/>
    </source>
</evidence>
<evidence type="ECO:0000313" key="11">
    <source>
        <dbReference type="Proteomes" id="UP000781958"/>
    </source>
</evidence>
<evidence type="ECO:0000256" key="1">
    <source>
        <dbReference type="ARBA" id="ARBA00004613"/>
    </source>
</evidence>
<dbReference type="InterPro" id="IPR006026">
    <property type="entry name" value="Peptidase_Metallo"/>
</dbReference>
<evidence type="ECO:0000256" key="3">
    <source>
        <dbReference type="ARBA" id="ARBA00022670"/>
    </source>
</evidence>
<proteinExistence type="predicted"/>
<dbReference type="SUPFAM" id="SSF55486">
    <property type="entry name" value="Metalloproteases ('zincins'), catalytic domain"/>
    <property type="match status" value="1"/>
</dbReference>